<dbReference type="EMBL" id="GG745336">
    <property type="protein sequence ID" value="KNE60333.1"/>
    <property type="molecule type" value="Genomic_DNA"/>
</dbReference>
<name>A0A0L0SCR1_ALLM3</name>
<feature type="compositionally biased region" description="Basic residues" evidence="1">
    <location>
        <begin position="159"/>
        <end position="168"/>
    </location>
</feature>
<sequence>MDAYRRHQQYMRDYAQYFGGPSPPPTAPPSATQTEHDLVRQHHQFLRDPNADALIATLDGNGRWAAQLAKAYYDRLFKEYCLGDLSRYKTGKVALRWRTHREVVAGKGQWECGNLACSERSGLKSWEVLFGYVEQGEKKSALVKLRLCPNCTRKLHYKKDKERRRQRRERTQDAGDDEGESATRPNEDRVTIAITSPIPISEPYTRV</sequence>
<dbReference type="OrthoDB" id="197967at2759"/>
<dbReference type="PANTHER" id="PTHR11567">
    <property type="entry name" value="ACID PHOSPHATASE-RELATED"/>
    <property type="match status" value="1"/>
</dbReference>
<organism evidence="2 3">
    <name type="scientific">Allomyces macrogynus (strain ATCC 38327)</name>
    <name type="common">Allomyces javanicus var. macrogynus</name>
    <dbReference type="NCBI Taxonomy" id="578462"/>
    <lineage>
        <taxon>Eukaryota</taxon>
        <taxon>Fungi</taxon>
        <taxon>Fungi incertae sedis</taxon>
        <taxon>Blastocladiomycota</taxon>
        <taxon>Blastocladiomycetes</taxon>
        <taxon>Blastocladiales</taxon>
        <taxon>Blastocladiaceae</taxon>
        <taxon>Allomyces</taxon>
    </lineage>
</organism>
<reference evidence="2 3" key="1">
    <citation type="submission" date="2009-11" db="EMBL/GenBank/DDBJ databases">
        <title>Annotation of Allomyces macrogynus ATCC 38327.</title>
        <authorList>
            <consortium name="The Broad Institute Genome Sequencing Platform"/>
            <person name="Russ C."/>
            <person name="Cuomo C."/>
            <person name="Burger G."/>
            <person name="Gray M.W."/>
            <person name="Holland P.W.H."/>
            <person name="King N."/>
            <person name="Lang F.B.F."/>
            <person name="Roger A.J."/>
            <person name="Ruiz-Trillo I."/>
            <person name="Young S.K."/>
            <person name="Zeng Q."/>
            <person name="Gargeya S."/>
            <person name="Fitzgerald M."/>
            <person name="Haas B."/>
            <person name="Abouelleil A."/>
            <person name="Alvarado L."/>
            <person name="Arachchi H.M."/>
            <person name="Berlin A."/>
            <person name="Chapman S.B."/>
            <person name="Gearin G."/>
            <person name="Goldberg J."/>
            <person name="Griggs A."/>
            <person name="Gujja S."/>
            <person name="Hansen M."/>
            <person name="Heiman D."/>
            <person name="Howarth C."/>
            <person name="Larimer J."/>
            <person name="Lui A."/>
            <person name="MacDonald P.J.P."/>
            <person name="McCowen C."/>
            <person name="Montmayeur A."/>
            <person name="Murphy C."/>
            <person name="Neiman D."/>
            <person name="Pearson M."/>
            <person name="Priest M."/>
            <person name="Roberts A."/>
            <person name="Saif S."/>
            <person name="Shea T."/>
            <person name="Sisk P."/>
            <person name="Stolte C."/>
            <person name="Sykes S."/>
            <person name="Wortman J."/>
            <person name="Nusbaum C."/>
            <person name="Birren B."/>
        </authorList>
    </citation>
    <scope>NUCLEOTIDE SEQUENCE [LARGE SCALE GENOMIC DNA]</scope>
    <source>
        <strain evidence="2 3">ATCC 38327</strain>
    </source>
</reference>
<reference evidence="3" key="2">
    <citation type="submission" date="2009-11" db="EMBL/GenBank/DDBJ databases">
        <title>The Genome Sequence of Allomyces macrogynus strain ATCC 38327.</title>
        <authorList>
            <consortium name="The Broad Institute Genome Sequencing Platform"/>
            <person name="Russ C."/>
            <person name="Cuomo C."/>
            <person name="Shea T."/>
            <person name="Young S.K."/>
            <person name="Zeng Q."/>
            <person name="Koehrsen M."/>
            <person name="Haas B."/>
            <person name="Borodovsky M."/>
            <person name="Guigo R."/>
            <person name="Alvarado L."/>
            <person name="Berlin A."/>
            <person name="Borenstein D."/>
            <person name="Chen Z."/>
            <person name="Engels R."/>
            <person name="Freedman E."/>
            <person name="Gellesch M."/>
            <person name="Goldberg J."/>
            <person name="Griggs A."/>
            <person name="Gujja S."/>
            <person name="Heiman D."/>
            <person name="Hepburn T."/>
            <person name="Howarth C."/>
            <person name="Jen D."/>
            <person name="Larson L."/>
            <person name="Lewis B."/>
            <person name="Mehta T."/>
            <person name="Park D."/>
            <person name="Pearson M."/>
            <person name="Roberts A."/>
            <person name="Saif S."/>
            <person name="Shenoy N."/>
            <person name="Sisk P."/>
            <person name="Stolte C."/>
            <person name="Sykes S."/>
            <person name="Walk T."/>
            <person name="White J."/>
            <person name="Yandava C."/>
            <person name="Burger G."/>
            <person name="Gray M.W."/>
            <person name="Holland P.W.H."/>
            <person name="King N."/>
            <person name="Lang F.B.F."/>
            <person name="Roger A.J."/>
            <person name="Ruiz-Trillo I."/>
            <person name="Lander E."/>
            <person name="Nusbaum C."/>
        </authorList>
    </citation>
    <scope>NUCLEOTIDE SEQUENCE [LARGE SCALE GENOMIC DNA]</scope>
    <source>
        <strain evidence="3">ATCC 38327</strain>
    </source>
</reference>
<evidence type="ECO:0008006" key="4">
    <source>
        <dbReference type="Google" id="ProtNLM"/>
    </source>
</evidence>
<evidence type="ECO:0000313" key="3">
    <source>
        <dbReference type="Proteomes" id="UP000054350"/>
    </source>
</evidence>
<dbReference type="Proteomes" id="UP000054350">
    <property type="component" value="Unassembled WGS sequence"/>
</dbReference>
<dbReference type="VEuPathDB" id="FungiDB:AMAG_05731"/>
<evidence type="ECO:0000313" key="2">
    <source>
        <dbReference type="EMBL" id="KNE60333.1"/>
    </source>
</evidence>
<dbReference type="InterPro" id="IPR019129">
    <property type="entry name" value="Folate-sensitive_fs_Fra10Ac1"/>
</dbReference>
<accession>A0A0L0SCR1</accession>
<dbReference type="eggNOG" id="KOG1297">
    <property type="taxonomic scope" value="Eukaryota"/>
</dbReference>
<proteinExistence type="predicted"/>
<dbReference type="Pfam" id="PF09725">
    <property type="entry name" value="Fra10Ac1"/>
    <property type="match status" value="1"/>
</dbReference>
<gene>
    <name evidence="2" type="ORF">AMAG_05731</name>
</gene>
<feature type="region of interest" description="Disordered" evidence="1">
    <location>
        <begin position="159"/>
        <end position="195"/>
    </location>
</feature>
<dbReference type="GO" id="GO:0016791">
    <property type="term" value="F:phosphatase activity"/>
    <property type="evidence" value="ECO:0007669"/>
    <property type="project" value="TreeGrafter"/>
</dbReference>
<dbReference type="OMA" id="KKLMYKR"/>
<protein>
    <recommendedName>
        <fullName evidence="4">Protein FRA10AC1</fullName>
    </recommendedName>
</protein>
<keyword evidence="3" id="KW-1185">Reference proteome</keyword>
<dbReference type="InterPro" id="IPR050645">
    <property type="entry name" value="Histidine_acid_phosphatase"/>
</dbReference>
<dbReference type="STRING" id="578462.A0A0L0SCR1"/>
<dbReference type="AlphaFoldDB" id="A0A0L0SCR1"/>
<dbReference type="PANTHER" id="PTHR11567:SF25">
    <property type="entry name" value="PROTEIN FRA10AC1"/>
    <property type="match status" value="1"/>
</dbReference>
<evidence type="ECO:0000256" key="1">
    <source>
        <dbReference type="SAM" id="MobiDB-lite"/>
    </source>
</evidence>